<feature type="compositionally biased region" description="Polar residues" evidence="6">
    <location>
        <begin position="772"/>
        <end position="787"/>
    </location>
</feature>
<feature type="domain" description="DNA2/NAM7 helicase helicase" evidence="7">
    <location>
        <begin position="219"/>
        <end position="475"/>
    </location>
</feature>
<dbReference type="InterPro" id="IPR047187">
    <property type="entry name" value="SF1_C_Upf1"/>
</dbReference>
<dbReference type="GO" id="GO:0043139">
    <property type="term" value="F:5'-3' DNA helicase activity"/>
    <property type="evidence" value="ECO:0007669"/>
    <property type="project" value="TreeGrafter"/>
</dbReference>
<keyword evidence="5" id="KW-0067">ATP-binding</keyword>
<dbReference type="Pfam" id="PF13086">
    <property type="entry name" value="AAA_11"/>
    <property type="match status" value="1"/>
</dbReference>
<dbReference type="InterPro" id="IPR027417">
    <property type="entry name" value="P-loop_NTPase"/>
</dbReference>
<comment type="similarity">
    <text evidence="1">Belongs to the DNA2/NAM7 helicase family.</text>
</comment>
<keyword evidence="2" id="KW-0547">Nucleotide-binding</keyword>
<evidence type="ECO:0008006" key="11">
    <source>
        <dbReference type="Google" id="ProtNLM"/>
    </source>
</evidence>
<sequence>MDDHPGLIQDHVRQSESSVFSGWSWTAVLAEVGHDGKQFESPLTLRLGLLRFCTILGYGILCENDDKVEQIRALQQQEIPIRLAIIPKAQGERFLGFLDLQRGLNGKALALHPGDKLTVFFDYQSQHPQQKWEAMMIPRPAITPHPLVPVLLSNSLGSNATLNIKAIDVSTLSTDRAKDAITAEKPQLVKVKISSSEISFHRETRGHYDLDSWSASVGFNAEQAEAFESLHELPGGVGVYQGAPGTGKTFWLLRVLLPIVAHAQTNPQHPEKRPQVMLLGPSKEIADHLALEMQSLIDCTYPDRGLFVTRIISNIRDDELTTAHLMGRMDADQVSRRGDMSNNQDIDRLGLGYRMLQLSGIMQCPWSEAEKFGRFRKYFEEYEICGKKPDSFQLMEYRKEVSDLRDAVLSRSEVVVCTPFAAGTAAVRQNVHPYVVAVDEAARVTDPELWPMLVSHEPRVCLLVGDQRQLPPFVSAKFPASPFRPQLELSLFARLIYNGHQDIIFREQHGMVYQLQELVNDKFYKSMLRTTDNVDPGVVETNIQLVAHNVQTFGKVLPLLFLNVPGTQEKPDTAGNSLCNDVNLAAVCALIQSLIESQIKAKQITVLTPYRAQASLYTRSLQSFPELRNVRAHTVDSYQGCESDVVILDTTATSIERLKFLADANRLCVALSRSRAGMFIVGDRVLIRGRDKWGKCQDDRFKHILDVHDFLYRIDAFSDIPASFTQDADRAPERLRQPSSLRSGCTGSVGGRLSAGTRATLVERGRTVQRNSISAANITSPLSSSGDDNSEMRPSNAPIPAPQEPLHANIEDYISVNVNDRQPNRDDDAASSLDLASDSTSIIFAGNTPRAPGPCDHLPAAIGPYDIGPCIAQVPEIAGITFTALERQRIANFINNLISLRRRDSFGSSVAEA</sequence>
<dbReference type="InterPro" id="IPR050534">
    <property type="entry name" value="Coronavir_polyprotein_1ab"/>
</dbReference>
<dbReference type="STRING" id="1810919.A0A3D8SLB5"/>
<accession>A0A3D8SLB5</accession>
<evidence type="ECO:0000256" key="5">
    <source>
        <dbReference type="ARBA" id="ARBA00022840"/>
    </source>
</evidence>
<reference evidence="9 10" key="1">
    <citation type="journal article" date="2018" name="IMA Fungus">
        <title>IMA Genome-F 9: Draft genome sequence of Annulohypoxylon stygium, Aspergillus mulundensis, Berkeleyomyces basicola (syn. Thielaviopsis basicola), Ceratocystis smalleyi, two Cercospora beticola strains, Coleophoma cylindrospora, Fusarium fracticaudum, Phialophora cf. hyalina, and Morchella septimelata.</title>
        <authorList>
            <person name="Wingfield B.D."/>
            <person name="Bills G.F."/>
            <person name="Dong Y."/>
            <person name="Huang W."/>
            <person name="Nel W.J."/>
            <person name="Swalarsk-Parry B.S."/>
            <person name="Vaghefi N."/>
            <person name="Wilken P.M."/>
            <person name="An Z."/>
            <person name="de Beer Z.W."/>
            <person name="De Vos L."/>
            <person name="Chen L."/>
            <person name="Duong T.A."/>
            <person name="Gao Y."/>
            <person name="Hammerbacher A."/>
            <person name="Kikkert J.R."/>
            <person name="Li Y."/>
            <person name="Li H."/>
            <person name="Li K."/>
            <person name="Li Q."/>
            <person name="Liu X."/>
            <person name="Ma X."/>
            <person name="Naidoo K."/>
            <person name="Pethybridge S.J."/>
            <person name="Sun J."/>
            <person name="Steenkamp E.T."/>
            <person name="van der Nest M.A."/>
            <person name="van Wyk S."/>
            <person name="Wingfield M.J."/>
            <person name="Xiong C."/>
            <person name="Yue Q."/>
            <person name="Zhang X."/>
        </authorList>
    </citation>
    <scope>NUCLEOTIDE SEQUENCE [LARGE SCALE GENOMIC DNA]</scope>
    <source>
        <strain evidence="9 10">DSM 5745</strain>
    </source>
</reference>
<evidence type="ECO:0000256" key="6">
    <source>
        <dbReference type="SAM" id="MobiDB-lite"/>
    </source>
</evidence>
<evidence type="ECO:0000256" key="4">
    <source>
        <dbReference type="ARBA" id="ARBA00022806"/>
    </source>
</evidence>
<dbReference type="RefSeq" id="XP_026606508.1">
    <property type="nucleotide sequence ID" value="XM_026745642.1"/>
</dbReference>
<dbReference type="CDD" id="cd18808">
    <property type="entry name" value="SF1_C_Upf1"/>
    <property type="match status" value="1"/>
</dbReference>
<dbReference type="Pfam" id="PF13087">
    <property type="entry name" value="AAA_12"/>
    <property type="match status" value="1"/>
</dbReference>
<proteinExistence type="inferred from homology"/>
<dbReference type="AlphaFoldDB" id="A0A3D8SLB5"/>
<name>A0A3D8SLB5_9EURO</name>
<keyword evidence="10" id="KW-1185">Reference proteome</keyword>
<keyword evidence="4" id="KW-0347">Helicase</keyword>
<evidence type="ECO:0000313" key="10">
    <source>
        <dbReference type="Proteomes" id="UP000256690"/>
    </source>
</evidence>
<feature type="domain" description="DNA2/NAM7 helicase-like C-terminal" evidence="8">
    <location>
        <begin position="488"/>
        <end position="684"/>
    </location>
</feature>
<keyword evidence="3" id="KW-0378">Hydrolase</keyword>
<dbReference type="InterPro" id="IPR041679">
    <property type="entry name" value="DNA2/NAM7-like_C"/>
</dbReference>
<evidence type="ECO:0000259" key="8">
    <source>
        <dbReference type="Pfam" id="PF13087"/>
    </source>
</evidence>
<protein>
    <recommendedName>
        <fullName evidence="11">AAA+ ATPase domain-containing protein</fullName>
    </recommendedName>
</protein>
<dbReference type="GO" id="GO:0016787">
    <property type="term" value="F:hydrolase activity"/>
    <property type="evidence" value="ECO:0007669"/>
    <property type="project" value="UniProtKB-KW"/>
</dbReference>
<dbReference type="Gene3D" id="3.40.50.300">
    <property type="entry name" value="P-loop containing nucleotide triphosphate hydrolases"/>
    <property type="match status" value="2"/>
</dbReference>
<dbReference type="PANTHER" id="PTHR43788:SF16">
    <property type="entry name" value="HELICASE WITH ZINC FINGER 2"/>
    <property type="match status" value="1"/>
</dbReference>
<comment type="caution">
    <text evidence="9">The sequence shown here is derived from an EMBL/GenBank/DDBJ whole genome shotgun (WGS) entry which is preliminary data.</text>
</comment>
<dbReference type="OrthoDB" id="4526869at2759"/>
<evidence type="ECO:0000256" key="3">
    <source>
        <dbReference type="ARBA" id="ARBA00022801"/>
    </source>
</evidence>
<dbReference type="Proteomes" id="UP000256690">
    <property type="component" value="Unassembled WGS sequence"/>
</dbReference>
<dbReference type="InterPro" id="IPR041677">
    <property type="entry name" value="DNA2/NAM7_AAA_11"/>
</dbReference>
<dbReference type="SUPFAM" id="SSF52540">
    <property type="entry name" value="P-loop containing nucleoside triphosphate hydrolases"/>
    <property type="match status" value="1"/>
</dbReference>
<feature type="region of interest" description="Disordered" evidence="6">
    <location>
        <begin position="729"/>
        <end position="758"/>
    </location>
</feature>
<dbReference type="GO" id="GO:0005524">
    <property type="term" value="F:ATP binding"/>
    <property type="evidence" value="ECO:0007669"/>
    <property type="project" value="UniProtKB-KW"/>
</dbReference>
<evidence type="ECO:0000313" key="9">
    <source>
        <dbReference type="EMBL" id="RDW86984.1"/>
    </source>
</evidence>
<evidence type="ECO:0000259" key="7">
    <source>
        <dbReference type="Pfam" id="PF13086"/>
    </source>
</evidence>
<feature type="region of interest" description="Disordered" evidence="6">
    <location>
        <begin position="772"/>
        <end position="804"/>
    </location>
</feature>
<evidence type="ECO:0000256" key="2">
    <source>
        <dbReference type="ARBA" id="ARBA00022741"/>
    </source>
</evidence>
<organism evidence="9 10">
    <name type="scientific">Aspergillus mulundensis</name>
    <dbReference type="NCBI Taxonomy" id="1810919"/>
    <lineage>
        <taxon>Eukaryota</taxon>
        <taxon>Fungi</taxon>
        <taxon>Dikarya</taxon>
        <taxon>Ascomycota</taxon>
        <taxon>Pezizomycotina</taxon>
        <taxon>Eurotiomycetes</taxon>
        <taxon>Eurotiomycetidae</taxon>
        <taxon>Eurotiales</taxon>
        <taxon>Aspergillaceae</taxon>
        <taxon>Aspergillus</taxon>
        <taxon>Aspergillus subgen. Nidulantes</taxon>
    </lineage>
</organism>
<gene>
    <name evidence="9" type="ORF">DSM5745_03626</name>
</gene>
<feature type="compositionally biased region" description="Polar residues" evidence="6">
    <location>
        <begin position="737"/>
        <end position="746"/>
    </location>
</feature>
<dbReference type="EMBL" id="PVWQ01000003">
    <property type="protein sequence ID" value="RDW86984.1"/>
    <property type="molecule type" value="Genomic_DNA"/>
</dbReference>
<evidence type="ECO:0000256" key="1">
    <source>
        <dbReference type="ARBA" id="ARBA00007913"/>
    </source>
</evidence>
<dbReference type="PANTHER" id="PTHR43788">
    <property type="entry name" value="DNA2/NAM7 HELICASE FAMILY MEMBER"/>
    <property type="match status" value="1"/>
</dbReference>
<dbReference type="GeneID" id="38113996"/>